<evidence type="ECO:0000256" key="3">
    <source>
        <dbReference type="ARBA" id="ARBA00023163"/>
    </source>
</evidence>
<evidence type="ECO:0000313" key="6">
    <source>
        <dbReference type="Proteomes" id="UP000075418"/>
    </source>
</evidence>
<organism evidence="5 6">
    <name type="scientific">Staphylococcus kloosii</name>
    <dbReference type="NCBI Taxonomy" id="29384"/>
    <lineage>
        <taxon>Bacteria</taxon>
        <taxon>Bacillati</taxon>
        <taxon>Bacillota</taxon>
        <taxon>Bacilli</taxon>
        <taxon>Bacillales</taxon>
        <taxon>Staphylococcaceae</taxon>
        <taxon>Staphylococcus</taxon>
    </lineage>
</organism>
<dbReference type="AlphaFoldDB" id="A0A151A2G0"/>
<dbReference type="InterPro" id="IPR020449">
    <property type="entry name" value="Tscrpt_reg_AraC-type_HTH"/>
</dbReference>
<dbReference type="InterPro" id="IPR018060">
    <property type="entry name" value="HTH_AraC"/>
</dbReference>
<name>A0A151A2G0_9STAP</name>
<dbReference type="GO" id="GO:0043565">
    <property type="term" value="F:sequence-specific DNA binding"/>
    <property type="evidence" value="ECO:0007669"/>
    <property type="project" value="InterPro"/>
</dbReference>
<evidence type="ECO:0000256" key="1">
    <source>
        <dbReference type="ARBA" id="ARBA00023015"/>
    </source>
</evidence>
<evidence type="ECO:0000256" key="2">
    <source>
        <dbReference type="ARBA" id="ARBA00023125"/>
    </source>
</evidence>
<dbReference type="Pfam" id="PF12833">
    <property type="entry name" value="HTH_18"/>
    <property type="match status" value="1"/>
</dbReference>
<dbReference type="PROSITE" id="PS01124">
    <property type="entry name" value="HTH_ARAC_FAMILY_2"/>
    <property type="match status" value="1"/>
</dbReference>
<evidence type="ECO:0000259" key="4">
    <source>
        <dbReference type="PROSITE" id="PS01124"/>
    </source>
</evidence>
<dbReference type="SUPFAM" id="SSF46689">
    <property type="entry name" value="Homeodomain-like"/>
    <property type="match status" value="2"/>
</dbReference>
<dbReference type="SMART" id="SM00342">
    <property type="entry name" value="HTH_ARAC"/>
    <property type="match status" value="1"/>
</dbReference>
<keyword evidence="1" id="KW-0805">Transcription regulation</keyword>
<reference evidence="5 6" key="1">
    <citation type="submission" date="2016-02" db="EMBL/GenBank/DDBJ databases">
        <title>Draft genome sequence of hydrocarbon degrading Staphylococcus saprophyticus Strain CNV2, isolated from crude-oil contaminated soil from Noonmati Oil Refinery, Guwahati, Assam, India.</title>
        <authorList>
            <person name="Mukherjee A."/>
            <person name="Chettri B."/>
            <person name="Langpoklakpam J."/>
            <person name="Singh A.K."/>
            <person name="Chattopadhyay D.J."/>
        </authorList>
    </citation>
    <scope>NUCLEOTIDE SEQUENCE [LARGE SCALE GENOMIC DNA]</scope>
    <source>
        <strain evidence="5 6">CNV2</strain>
    </source>
</reference>
<dbReference type="PANTHER" id="PTHR43280">
    <property type="entry name" value="ARAC-FAMILY TRANSCRIPTIONAL REGULATOR"/>
    <property type="match status" value="1"/>
</dbReference>
<dbReference type="PROSITE" id="PS00041">
    <property type="entry name" value="HTH_ARAC_FAMILY_1"/>
    <property type="match status" value="1"/>
</dbReference>
<dbReference type="Proteomes" id="UP000075418">
    <property type="component" value="Unassembled WGS sequence"/>
</dbReference>
<dbReference type="GO" id="GO:0003700">
    <property type="term" value="F:DNA-binding transcription factor activity"/>
    <property type="evidence" value="ECO:0007669"/>
    <property type="project" value="InterPro"/>
</dbReference>
<dbReference type="RefSeq" id="WP_061853676.1">
    <property type="nucleotide sequence ID" value="NZ_LUGM01000002.1"/>
</dbReference>
<dbReference type="PANTHER" id="PTHR43280:SF28">
    <property type="entry name" value="HTH-TYPE TRANSCRIPTIONAL ACTIVATOR RHAS"/>
    <property type="match status" value="1"/>
</dbReference>
<dbReference type="InterPro" id="IPR018062">
    <property type="entry name" value="HTH_AraC-typ_CS"/>
</dbReference>
<protein>
    <submittedName>
        <fullName evidence="5">AraC family transcriptional regulator</fullName>
    </submittedName>
</protein>
<gene>
    <name evidence="5" type="ORF">A0131_01285</name>
</gene>
<keyword evidence="2" id="KW-0238">DNA-binding</keyword>
<dbReference type="Gene3D" id="1.10.10.60">
    <property type="entry name" value="Homeodomain-like"/>
    <property type="match status" value="2"/>
</dbReference>
<accession>A0A151A2G0</accession>
<sequence>MEYSQLDLLKAHAQELLGINLEGITISNLSRITQLLISPFTNIKSKKFNTTLKDFLSNMSSETIYHYCNQFGVNYFIFKYNKTQELFVLGPYLEQRPNEQKCRALLNQNNISMSKLNVLKQYFMKIPLCSHSKVKKMCRLVIKFIKNRNYIYDIAAIDFNFHLDQENYATKELQTQYVDRDIKARYDIENSLLIAVENGDVNEAVELLSTMYAKVVGLKRLQDEVQNAKYKSFIINVLCRKAVERAGVALVTIDALSTKYAAIIDSTTSYENMYDVTQAMIIDYAQAALKIKATLYSPKINKVVQYIELNLMNELNLRQIAAYVDLAPVYLSRVFNQEIGMSLAQYITEMRMAKASELLMRTSLTVQTISEQIGFKQMSYFSQKFKQHFEMTPLQYRNKYQKFV</sequence>
<feature type="domain" description="HTH araC/xylS-type" evidence="4">
    <location>
        <begin position="301"/>
        <end position="399"/>
    </location>
</feature>
<proteinExistence type="predicted"/>
<dbReference type="PRINTS" id="PR00032">
    <property type="entry name" value="HTHARAC"/>
</dbReference>
<dbReference type="EMBL" id="LUGM01000002">
    <property type="protein sequence ID" value="KYH13445.1"/>
    <property type="molecule type" value="Genomic_DNA"/>
</dbReference>
<comment type="caution">
    <text evidence="5">The sequence shown here is derived from an EMBL/GenBank/DDBJ whole genome shotgun (WGS) entry which is preliminary data.</text>
</comment>
<evidence type="ECO:0000313" key="5">
    <source>
        <dbReference type="EMBL" id="KYH13445.1"/>
    </source>
</evidence>
<dbReference type="InterPro" id="IPR009057">
    <property type="entry name" value="Homeodomain-like_sf"/>
</dbReference>
<keyword evidence="3" id="KW-0804">Transcription</keyword>